<evidence type="ECO:0000313" key="1">
    <source>
        <dbReference type="EMBL" id="KAJ9651839.1"/>
    </source>
</evidence>
<evidence type="ECO:0000313" key="2">
    <source>
        <dbReference type="Proteomes" id="UP001172386"/>
    </source>
</evidence>
<proteinExistence type="predicted"/>
<gene>
    <name evidence="1" type="ORF">H2198_008904</name>
</gene>
<name>A0ACC2ZW01_9EURO</name>
<dbReference type="EMBL" id="JAPDRQ010000233">
    <property type="protein sequence ID" value="KAJ9651839.1"/>
    <property type="molecule type" value="Genomic_DNA"/>
</dbReference>
<reference evidence="1" key="1">
    <citation type="submission" date="2022-10" db="EMBL/GenBank/DDBJ databases">
        <title>Culturing micro-colonial fungi from biological soil crusts in the Mojave desert and describing Neophaeococcomyces mojavensis, and introducing the new genera and species Taxawa tesnikishii.</title>
        <authorList>
            <person name="Kurbessoian T."/>
            <person name="Stajich J.E."/>
        </authorList>
    </citation>
    <scope>NUCLEOTIDE SEQUENCE</scope>
    <source>
        <strain evidence="1">JES_112</strain>
    </source>
</reference>
<dbReference type="Proteomes" id="UP001172386">
    <property type="component" value="Unassembled WGS sequence"/>
</dbReference>
<organism evidence="1 2">
    <name type="scientific">Neophaeococcomyces mojaviensis</name>
    <dbReference type="NCBI Taxonomy" id="3383035"/>
    <lineage>
        <taxon>Eukaryota</taxon>
        <taxon>Fungi</taxon>
        <taxon>Dikarya</taxon>
        <taxon>Ascomycota</taxon>
        <taxon>Pezizomycotina</taxon>
        <taxon>Eurotiomycetes</taxon>
        <taxon>Chaetothyriomycetidae</taxon>
        <taxon>Chaetothyriales</taxon>
        <taxon>Chaetothyriales incertae sedis</taxon>
        <taxon>Neophaeococcomyces</taxon>
    </lineage>
</organism>
<protein>
    <submittedName>
        <fullName evidence="1">Uncharacterized protein</fullName>
    </submittedName>
</protein>
<comment type="caution">
    <text evidence="1">The sequence shown here is derived from an EMBL/GenBank/DDBJ whole genome shotgun (WGS) entry which is preliminary data.</text>
</comment>
<accession>A0ACC2ZW01</accession>
<keyword evidence="2" id="KW-1185">Reference proteome</keyword>
<sequence>MDEIPVFRAVKRRKQTHKQGEGYLETGSEDENISHLVKARTQPRARLKGVQFSNQKSTVAENANEVALIQADSAPSSRHGITERFVGSTTGQVVNVDKHMYVTLFTFYFLVYCVTGINVSRMAFVDQEMARKRQDSFTQVQQTTSPHEDSDSMTSATSEDEGSSNLRDSKPHHETSYHQLAEVDLDSSTPGLQHDNRPKSQRRPRKPRLGRDGKPFRPRPRKRRASEDIARDGLVEQVLREHGLSTYDPAKRADEGGAEAQGNDEAADERMVAEFQQQFLDAAAEKQQQRQAKSGPGGQAKGPAAGAASVGGPRLGGSRSARAKMAAMQASEAKPGVSGK</sequence>